<dbReference type="AlphaFoldDB" id="A0A5E4Q495"/>
<evidence type="ECO:0000313" key="2">
    <source>
        <dbReference type="EMBL" id="VVC92066.1"/>
    </source>
</evidence>
<accession>A0A5E4Q495</accession>
<protein>
    <submittedName>
        <fullName evidence="2">Uncharacterized protein</fullName>
    </submittedName>
</protein>
<gene>
    <name evidence="2" type="ORF">LSINAPIS_LOCUS4586</name>
</gene>
<proteinExistence type="predicted"/>
<feature type="coiled-coil region" evidence="1">
    <location>
        <begin position="9"/>
        <end position="43"/>
    </location>
</feature>
<organism evidence="2 3">
    <name type="scientific">Leptidea sinapis</name>
    <dbReference type="NCBI Taxonomy" id="189913"/>
    <lineage>
        <taxon>Eukaryota</taxon>
        <taxon>Metazoa</taxon>
        <taxon>Ecdysozoa</taxon>
        <taxon>Arthropoda</taxon>
        <taxon>Hexapoda</taxon>
        <taxon>Insecta</taxon>
        <taxon>Pterygota</taxon>
        <taxon>Neoptera</taxon>
        <taxon>Endopterygota</taxon>
        <taxon>Lepidoptera</taxon>
        <taxon>Glossata</taxon>
        <taxon>Ditrysia</taxon>
        <taxon>Papilionoidea</taxon>
        <taxon>Pieridae</taxon>
        <taxon>Dismorphiinae</taxon>
        <taxon>Leptidea</taxon>
    </lineage>
</organism>
<dbReference type="Proteomes" id="UP000324832">
    <property type="component" value="Unassembled WGS sequence"/>
</dbReference>
<dbReference type="EMBL" id="FZQP02001215">
    <property type="protein sequence ID" value="VVC92066.1"/>
    <property type="molecule type" value="Genomic_DNA"/>
</dbReference>
<reference evidence="2 3" key="1">
    <citation type="submission" date="2017-07" db="EMBL/GenBank/DDBJ databases">
        <authorList>
            <person name="Talla V."/>
            <person name="Backstrom N."/>
        </authorList>
    </citation>
    <scope>NUCLEOTIDE SEQUENCE [LARGE SCALE GENOMIC DNA]</scope>
</reference>
<keyword evidence="3" id="KW-1185">Reference proteome</keyword>
<keyword evidence="1" id="KW-0175">Coiled coil</keyword>
<name>A0A5E4Q495_9NEOP</name>
<evidence type="ECO:0000256" key="1">
    <source>
        <dbReference type="SAM" id="Coils"/>
    </source>
</evidence>
<evidence type="ECO:0000313" key="3">
    <source>
        <dbReference type="Proteomes" id="UP000324832"/>
    </source>
</evidence>
<sequence length="86" mass="10072">MSKQTEDIISRMDEKLAPLSREVENLKLENKEMRIKITSLEKMRRSNNIILHGIEETEASELQLMKMTTKQINTDLNISLDIRDIN</sequence>